<name>A0A6M3IKZ6_9ZZZZ</name>
<dbReference type="EMBL" id="MT141307">
    <property type="protein sequence ID" value="QJA58073.1"/>
    <property type="molecule type" value="Genomic_DNA"/>
</dbReference>
<dbReference type="AlphaFoldDB" id="A0A6M3IKZ6"/>
<evidence type="ECO:0000259" key="1">
    <source>
        <dbReference type="Pfam" id="PF12705"/>
    </source>
</evidence>
<proteinExistence type="predicted"/>
<sequence>MIVDRSAAWEHVVCPLRHKLSKTRRPDADLDAPMDTGAAYHALMEQCIDEWIEGQDRHPLAENLMALATAAPPRFQPTILKLAETTGHRLNRLWRMSYIGHEVQYARRLERAGPHGEDVLMTCCLDYLAYDGEPDCYLCLDWKSGWSDIGEDFQAMFYATVLAGAIEGARQITWQPFYARRGRFGTRYTFYAQPEGWQIGYDQAHAVVMQATMDLLTDTDFAPRPGIARCRMCPHVARCDADRVYHEIDGDPAAFVAASAKLDAELEQRTIAAKAYVEANGNIDLGDGTEWGYDPIASRRTYKVLTIGDQQPDPA</sequence>
<protein>
    <submittedName>
        <fullName evidence="2">Putative PD-(D/E)XK nuclease superfamily protein</fullName>
    </submittedName>
</protein>
<dbReference type="Pfam" id="PF12705">
    <property type="entry name" value="PDDEXK_1"/>
    <property type="match status" value="1"/>
</dbReference>
<evidence type="ECO:0000313" key="2">
    <source>
        <dbReference type="EMBL" id="QJA58073.1"/>
    </source>
</evidence>
<accession>A0A6M3IKZ6</accession>
<gene>
    <name evidence="2" type="ORF">MM415B01504_0005</name>
</gene>
<reference evidence="2" key="1">
    <citation type="submission" date="2020-03" db="EMBL/GenBank/DDBJ databases">
        <title>The deep terrestrial virosphere.</title>
        <authorList>
            <person name="Holmfeldt K."/>
            <person name="Nilsson E."/>
            <person name="Simone D."/>
            <person name="Lopez-Fernandez M."/>
            <person name="Wu X."/>
            <person name="de Brujin I."/>
            <person name="Lundin D."/>
            <person name="Andersson A."/>
            <person name="Bertilsson S."/>
            <person name="Dopson M."/>
        </authorList>
    </citation>
    <scope>NUCLEOTIDE SEQUENCE</scope>
    <source>
        <strain evidence="2">MM415B01504</strain>
    </source>
</reference>
<organism evidence="2">
    <name type="scientific">viral metagenome</name>
    <dbReference type="NCBI Taxonomy" id="1070528"/>
    <lineage>
        <taxon>unclassified sequences</taxon>
        <taxon>metagenomes</taxon>
        <taxon>organismal metagenomes</taxon>
    </lineage>
</organism>
<feature type="domain" description="PD-(D/E)XK endonuclease-like" evidence="1">
    <location>
        <begin position="14"/>
        <end position="240"/>
    </location>
</feature>
<dbReference type="InterPro" id="IPR038726">
    <property type="entry name" value="PDDEXK_AddAB-type"/>
</dbReference>